<dbReference type="PANTHER" id="PTHR30292:SF0">
    <property type="entry name" value="5-OXOPROLINASE SUBUNIT A"/>
    <property type="match status" value="1"/>
</dbReference>
<dbReference type="AlphaFoldDB" id="A0A841RJW1"/>
<dbReference type="NCBIfam" id="NF003814">
    <property type="entry name" value="PRK05406.1-3"/>
    <property type="match status" value="1"/>
</dbReference>
<dbReference type="Proteomes" id="UP000572212">
    <property type="component" value="Unassembled WGS sequence"/>
</dbReference>
<comment type="similarity">
    <text evidence="1">Belongs to the LamB/PxpA family.</text>
</comment>
<proteinExistence type="inferred from homology"/>
<dbReference type="InterPro" id="IPR011330">
    <property type="entry name" value="Glyco_hydro/deAcase_b/a-brl"/>
</dbReference>
<keyword evidence="1" id="KW-0378">Hydrolase</keyword>
<dbReference type="GO" id="GO:0017168">
    <property type="term" value="F:5-oxoprolinase (ATP-hydrolyzing) activity"/>
    <property type="evidence" value="ECO:0007669"/>
    <property type="project" value="UniProtKB-UniRule"/>
</dbReference>
<gene>
    <name evidence="1" type="primary">pxpA</name>
    <name evidence="2" type="ORF">GGQ92_001043</name>
</gene>
<dbReference type="SUPFAM" id="SSF88713">
    <property type="entry name" value="Glycoside hydrolase/deacetylase"/>
    <property type="match status" value="1"/>
</dbReference>
<dbReference type="Pfam" id="PF03746">
    <property type="entry name" value="LamB_YcsF"/>
    <property type="match status" value="1"/>
</dbReference>
<keyword evidence="3" id="KW-1185">Reference proteome</keyword>
<comment type="function">
    <text evidence="1">Catalyzes the cleavage of 5-oxoproline to form L-glutamate coupled to the hydrolysis of ATP to ADP and inorganic phosphate.</text>
</comment>
<protein>
    <recommendedName>
        <fullName evidence="1">5-oxoprolinase subunit A</fullName>
        <shortName evidence="1">5-OPase subunit A</shortName>
        <ecNumber evidence="1">3.5.2.9</ecNumber>
    </recommendedName>
    <alternativeName>
        <fullName evidence="1">5-oxoprolinase (ATP-hydrolyzing) subunit A</fullName>
    </alternativeName>
</protein>
<keyword evidence="1" id="KW-0067">ATP-binding</keyword>
<dbReference type="GO" id="GO:0005975">
    <property type="term" value="P:carbohydrate metabolic process"/>
    <property type="evidence" value="ECO:0007669"/>
    <property type="project" value="InterPro"/>
</dbReference>
<comment type="caution">
    <text evidence="2">The sequence shown here is derived from an EMBL/GenBank/DDBJ whole genome shotgun (WGS) entry which is preliminary data.</text>
</comment>
<dbReference type="EMBL" id="JACHON010000002">
    <property type="protein sequence ID" value="MBB6512262.1"/>
    <property type="molecule type" value="Genomic_DNA"/>
</dbReference>
<evidence type="ECO:0000256" key="1">
    <source>
        <dbReference type="HAMAP-Rule" id="MF_00691"/>
    </source>
</evidence>
<dbReference type="EC" id="3.5.2.9" evidence="1"/>
<dbReference type="CDD" id="cd10787">
    <property type="entry name" value="LamB_YcsF_like"/>
    <property type="match status" value="1"/>
</dbReference>
<dbReference type="NCBIfam" id="NF003816">
    <property type="entry name" value="PRK05406.1-5"/>
    <property type="match status" value="1"/>
</dbReference>
<dbReference type="RefSeq" id="WP_184245300.1">
    <property type="nucleotide sequence ID" value="NZ_BAAACU010000002.1"/>
</dbReference>
<sequence>MDLNCDLGESYGAFRMGNDEAILPYVDSVNIACGYHAGDPTIMQTTVKLAKEHGVKIGAHPGFPDLHGFGRRNLQMSPQEIYDMVLYQLGALHAFTIVNETTIHHVKPHGALYNMAAVDYTVASAIANAVHDFNPTIILYGLAKSELIRAGKDVGLTTWNETFADRRYEEDGTLTSRNTNGAVIETEQEVIEQVRLLSQGRVKTITGNIISLETDTICVHGDNKNAVKLVQTIREMFN</sequence>
<dbReference type="Gene3D" id="3.20.20.370">
    <property type="entry name" value="Glycoside hydrolase/deacetylase"/>
    <property type="match status" value="1"/>
</dbReference>
<reference evidence="2 3" key="1">
    <citation type="submission" date="2020-08" db="EMBL/GenBank/DDBJ databases">
        <title>Genomic Encyclopedia of Type Strains, Phase IV (KMG-IV): sequencing the most valuable type-strain genomes for metagenomic binning, comparative biology and taxonomic classification.</title>
        <authorList>
            <person name="Goeker M."/>
        </authorList>
    </citation>
    <scope>NUCLEOTIDE SEQUENCE [LARGE SCALE GENOMIC DNA]</scope>
    <source>
        <strain evidence="2 3">DSM 11805</strain>
    </source>
</reference>
<evidence type="ECO:0000313" key="3">
    <source>
        <dbReference type="Proteomes" id="UP000572212"/>
    </source>
</evidence>
<evidence type="ECO:0000313" key="2">
    <source>
        <dbReference type="EMBL" id="MBB6512262.1"/>
    </source>
</evidence>
<dbReference type="GO" id="GO:0005524">
    <property type="term" value="F:ATP binding"/>
    <property type="evidence" value="ECO:0007669"/>
    <property type="project" value="UniProtKB-UniRule"/>
</dbReference>
<comment type="catalytic activity">
    <reaction evidence="1">
        <text>5-oxo-L-proline + ATP + 2 H2O = L-glutamate + ADP + phosphate + H(+)</text>
        <dbReference type="Rhea" id="RHEA:10348"/>
        <dbReference type="ChEBI" id="CHEBI:15377"/>
        <dbReference type="ChEBI" id="CHEBI:15378"/>
        <dbReference type="ChEBI" id="CHEBI:29985"/>
        <dbReference type="ChEBI" id="CHEBI:30616"/>
        <dbReference type="ChEBI" id="CHEBI:43474"/>
        <dbReference type="ChEBI" id="CHEBI:58402"/>
        <dbReference type="ChEBI" id="CHEBI:456216"/>
        <dbReference type="EC" id="3.5.2.9"/>
    </reaction>
</comment>
<dbReference type="PANTHER" id="PTHR30292">
    <property type="entry name" value="UNCHARACTERIZED PROTEIN YBGL-RELATED"/>
    <property type="match status" value="1"/>
</dbReference>
<keyword evidence="1" id="KW-0547">Nucleotide-binding</keyword>
<dbReference type="InterPro" id="IPR005501">
    <property type="entry name" value="LamB/YcsF/PxpA-like"/>
</dbReference>
<comment type="subunit">
    <text evidence="1">Forms a complex composed of PxpA, PxpB and PxpC.</text>
</comment>
<accession>A0A841RJW1</accession>
<dbReference type="HAMAP" id="MF_00691">
    <property type="entry name" value="PxpA"/>
    <property type="match status" value="1"/>
</dbReference>
<name>A0A841RJW1_9BACI</name>
<organism evidence="2 3">
    <name type="scientific">Gracilibacillus halotolerans</name>
    <dbReference type="NCBI Taxonomy" id="74386"/>
    <lineage>
        <taxon>Bacteria</taxon>
        <taxon>Bacillati</taxon>
        <taxon>Bacillota</taxon>
        <taxon>Bacilli</taxon>
        <taxon>Bacillales</taxon>
        <taxon>Bacillaceae</taxon>
        <taxon>Gracilibacillus</taxon>
    </lineage>
</organism>